<reference evidence="1 2" key="1">
    <citation type="submission" date="2019-05" db="EMBL/GenBank/DDBJ databases">
        <title>Another draft genome of Portunus trituberculatus and its Hox gene families provides insights of decapod evolution.</title>
        <authorList>
            <person name="Jeong J.-H."/>
            <person name="Song I."/>
            <person name="Kim S."/>
            <person name="Choi T."/>
            <person name="Kim D."/>
            <person name="Ryu S."/>
            <person name="Kim W."/>
        </authorList>
    </citation>
    <scope>NUCLEOTIDE SEQUENCE [LARGE SCALE GENOMIC DNA]</scope>
    <source>
        <tissue evidence="1">Muscle</tissue>
    </source>
</reference>
<evidence type="ECO:0000313" key="1">
    <source>
        <dbReference type="EMBL" id="MPD05933.1"/>
    </source>
</evidence>
<dbReference type="EMBL" id="VSRR010148453">
    <property type="protein sequence ID" value="MPD05933.1"/>
    <property type="molecule type" value="Genomic_DNA"/>
</dbReference>
<comment type="caution">
    <text evidence="1">The sequence shown here is derived from an EMBL/GenBank/DDBJ whole genome shotgun (WGS) entry which is preliminary data.</text>
</comment>
<sequence>MDWIPVTTTTTLNNNGYTYNTPQNGNRFGARGRDTQTDALEQLAVLILGGRVPESRLFHSVFHP</sequence>
<protein>
    <submittedName>
        <fullName evidence="1">Uncharacterized protein</fullName>
    </submittedName>
</protein>
<keyword evidence="2" id="KW-1185">Reference proteome</keyword>
<gene>
    <name evidence="1" type="ORF">E2C01_101705</name>
</gene>
<dbReference type="AlphaFoldDB" id="A0A5B7KBD3"/>
<dbReference type="Proteomes" id="UP000324222">
    <property type="component" value="Unassembled WGS sequence"/>
</dbReference>
<accession>A0A5B7KBD3</accession>
<organism evidence="1 2">
    <name type="scientific">Portunus trituberculatus</name>
    <name type="common">Swimming crab</name>
    <name type="synonym">Neptunus trituberculatus</name>
    <dbReference type="NCBI Taxonomy" id="210409"/>
    <lineage>
        <taxon>Eukaryota</taxon>
        <taxon>Metazoa</taxon>
        <taxon>Ecdysozoa</taxon>
        <taxon>Arthropoda</taxon>
        <taxon>Crustacea</taxon>
        <taxon>Multicrustacea</taxon>
        <taxon>Malacostraca</taxon>
        <taxon>Eumalacostraca</taxon>
        <taxon>Eucarida</taxon>
        <taxon>Decapoda</taxon>
        <taxon>Pleocyemata</taxon>
        <taxon>Brachyura</taxon>
        <taxon>Eubrachyura</taxon>
        <taxon>Portunoidea</taxon>
        <taxon>Portunidae</taxon>
        <taxon>Portuninae</taxon>
        <taxon>Portunus</taxon>
    </lineage>
</organism>
<proteinExistence type="predicted"/>
<name>A0A5B7KBD3_PORTR</name>
<evidence type="ECO:0000313" key="2">
    <source>
        <dbReference type="Proteomes" id="UP000324222"/>
    </source>
</evidence>